<dbReference type="EMBL" id="LSRX01000448">
    <property type="protein sequence ID" value="OLP97021.1"/>
    <property type="molecule type" value="Genomic_DNA"/>
</dbReference>
<dbReference type="OrthoDB" id="10555695at2759"/>
<evidence type="ECO:0000313" key="3">
    <source>
        <dbReference type="Proteomes" id="UP000186817"/>
    </source>
</evidence>
<dbReference type="Proteomes" id="UP000186817">
    <property type="component" value="Unassembled WGS sequence"/>
</dbReference>
<comment type="caution">
    <text evidence="2">The sequence shown here is derived from an EMBL/GenBank/DDBJ whole genome shotgun (WGS) entry which is preliminary data.</text>
</comment>
<gene>
    <name evidence="2" type="ORF">AK812_SmicGene20688</name>
</gene>
<protein>
    <submittedName>
        <fullName evidence="2">Uncharacterized protein</fullName>
    </submittedName>
</protein>
<keyword evidence="3" id="KW-1185">Reference proteome</keyword>
<organism evidence="2 3">
    <name type="scientific">Symbiodinium microadriaticum</name>
    <name type="common">Dinoflagellate</name>
    <name type="synonym">Zooxanthella microadriatica</name>
    <dbReference type="NCBI Taxonomy" id="2951"/>
    <lineage>
        <taxon>Eukaryota</taxon>
        <taxon>Sar</taxon>
        <taxon>Alveolata</taxon>
        <taxon>Dinophyceae</taxon>
        <taxon>Suessiales</taxon>
        <taxon>Symbiodiniaceae</taxon>
        <taxon>Symbiodinium</taxon>
    </lineage>
</organism>
<sequence>MGSSTGALALALGTVVLLLLLLCLDFAPVSGPALGVLGGMDCKQKFEELVSQVGLCDGVKNSLKDRGFTTAADLFWTLQGCAEEIFAAVLEAAGDDKGAAPSLHQSLEADRLRRLLAVCKNICSEVGVVAPVGPDAVTPKLLGLTVGSQLAAAKVQEHWKKFDDDYHSECFNGYEKRLRHGILLKPAVPCEQENATVNGKPKLKEATDAEDEGCAVHACVALA</sequence>
<reference evidence="2 3" key="1">
    <citation type="submission" date="2016-02" db="EMBL/GenBank/DDBJ databases">
        <title>Genome analysis of coral dinoflagellate symbionts highlights evolutionary adaptations to a symbiotic lifestyle.</title>
        <authorList>
            <person name="Aranda M."/>
            <person name="Li Y."/>
            <person name="Liew Y.J."/>
            <person name="Baumgarten S."/>
            <person name="Simakov O."/>
            <person name="Wilson M."/>
            <person name="Piel J."/>
            <person name="Ashoor H."/>
            <person name="Bougouffa S."/>
            <person name="Bajic V.B."/>
            <person name="Ryu T."/>
            <person name="Ravasi T."/>
            <person name="Bayer T."/>
            <person name="Micklem G."/>
            <person name="Kim H."/>
            <person name="Bhak J."/>
            <person name="Lajeunesse T.C."/>
            <person name="Voolstra C.R."/>
        </authorList>
    </citation>
    <scope>NUCLEOTIDE SEQUENCE [LARGE SCALE GENOMIC DNA]</scope>
    <source>
        <strain evidence="2 3">CCMP2467</strain>
    </source>
</reference>
<evidence type="ECO:0000256" key="1">
    <source>
        <dbReference type="SAM" id="SignalP"/>
    </source>
</evidence>
<dbReference type="AlphaFoldDB" id="A0A1Q9DPD1"/>
<keyword evidence="1" id="KW-0732">Signal</keyword>
<name>A0A1Q9DPD1_SYMMI</name>
<feature type="signal peptide" evidence="1">
    <location>
        <begin position="1"/>
        <end position="31"/>
    </location>
</feature>
<evidence type="ECO:0000313" key="2">
    <source>
        <dbReference type="EMBL" id="OLP97021.1"/>
    </source>
</evidence>
<proteinExistence type="predicted"/>
<accession>A0A1Q9DPD1</accession>
<feature type="chain" id="PRO_5012186845" evidence="1">
    <location>
        <begin position="32"/>
        <end position="223"/>
    </location>
</feature>